<dbReference type="Gene3D" id="3.30.300.30">
    <property type="match status" value="1"/>
</dbReference>
<evidence type="ECO:0000256" key="2">
    <source>
        <dbReference type="ARBA" id="ARBA00006432"/>
    </source>
</evidence>
<evidence type="ECO:0000256" key="3">
    <source>
        <dbReference type="ARBA" id="ARBA00022450"/>
    </source>
</evidence>
<name>A0A1Y0IJZ1_9BACL</name>
<dbReference type="CDD" id="cd19534">
    <property type="entry name" value="E_NRPS"/>
    <property type="match status" value="1"/>
</dbReference>
<keyword evidence="8" id="KW-1185">Reference proteome</keyword>
<gene>
    <name evidence="7" type="ORF">CBW65_06735</name>
</gene>
<dbReference type="KEGG" id="tum:CBW65_06735"/>
<dbReference type="InterPro" id="IPR045851">
    <property type="entry name" value="AMP-bd_C_sf"/>
</dbReference>
<accession>A0A1Y0IJZ1</accession>
<dbReference type="GO" id="GO:0003824">
    <property type="term" value="F:catalytic activity"/>
    <property type="evidence" value="ECO:0007669"/>
    <property type="project" value="InterPro"/>
</dbReference>
<dbReference type="EMBL" id="CP021434">
    <property type="protein sequence ID" value="ARU60822.1"/>
    <property type="molecule type" value="Genomic_DNA"/>
</dbReference>
<dbReference type="Proteomes" id="UP000195437">
    <property type="component" value="Chromosome"/>
</dbReference>
<keyword evidence="4" id="KW-0597">Phosphoprotein</keyword>
<keyword evidence="3" id="KW-0596">Phosphopantetheine</keyword>
<evidence type="ECO:0000256" key="5">
    <source>
        <dbReference type="ARBA" id="ARBA00023194"/>
    </source>
</evidence>
<comment type="cofactor">
    <cofactor evidence="1">
        <name>pantetheine 4'-phosphate</name>
        <dbReference type="ChEBI" id="CHEBI:47942"/>
    </cofactor>
</comment>
<dbReference type="GO" id="GO:0008610">
    <property type="term" value="P:lipid biosynthetic process"/>
    <property type="evidence" value="ECO:0007669"/>
    <property type="project" value="UniProtKB-ARBA"/>
</dbReference>
<dbReference type="SUPFAM" id="SSF47336">
    <property type="entry name" value="ACP-like"/>
    <property type="match status" value="1"/>
</dbReference>
<dbReference type="Pfam" id="PF13193">
    <property type="entry name" value="AMP-binding_C"/>
    <property type="match status" value="1"/>
</dbReference>
<feature type="domain" description="Carrier" evidence="6">
    <location>
        <begin position="952"/>
        <end position="1026"/>
    </location>
</feature>
<dbReference type="InterPro" id="IPR009081">
    <property type="entry name" value="PP-bd_ACP"/>
</dbReference>
<dbReference type="PROSITE" id="PS50075">
    <property type="entry name" value="CARRIER"/>
    <property type="match status" value="1"/>
</dbReference>
<dbReference type="Pfam" id="PF00550">
    <property type="entry name" value="PP-binding"/>
    <property type="match status" value="1"/>
</dbReference>
<dbReference type="InterPro" id="IPR023213">
    <property type="entry name" value="CAT-like_dom_sf"/>
</dbReference>
<dbReference type="FunFam" id="3.40.50.12780:FF:000012">
    <property type="entry name" value="Non-ribosomal peptide synthetase"/>
    <property type="match status" value="1"/>
</dbReference>
<organism evidence="7 8">
    <name type="scientific">Tumebacillus avium</name>
    <dbReference type="NCBI Taxonomy" id="1903704"/>
    <lineage>
        <taxon>Bacteria</taxon>
        <taxon>Bacillati</taxon>
        <taxon>Bacillota</taxon>
        <taxon>Bacilli</taxon>
        <taxon>Bacillales</taxon>
        <taxon>Alicyclobacillaceae</taxon>
        <taxon>Tumebacillus</taxon>
    </lineage>
</organism>
<reference evidence="8" key="1">
    <citation type="submission" date="2017-05" db="EMBL/GenBank/DDBJ databases">
        <authorList>
            <person name="Sung H."/>
        </authorList>
    </citation>
    <scope>NUCLEOTIDE SEQUENCE [LARGE SCALE GENOMIC DNA]</scope>
    <source>
        <strain evidence="8">AR23208</strain>
    </source>
</reference>
<dbReference type="InterPro" id="IPR000873">
    <property type="entry name" value="AMP-dep_synth/lig_dom"/>
</dbReference>
<dbReference type="RefSeq" id="WP_087456211.1">
    <property type="nucleotide sequence ID" value="NZ_CP021434.1"/>
</dbReference>
<evidence type="ECO:0000256" key="1">
    <source>
        <dbReference type="ARBA" id="ARBA00001957"/>
    </source>
</evidence>
<dbReference type="GO" id="GO:0017000">
    <property type="term" value="P:antibiotic biosynthetic process"/>
    <property type="evidence" value="ECO:0007669"/>
    <property type="project" value="UniProtKB-KW"/>
</dbReference>
<dbReference type="SUPFAM" id="SSF56801">
    <property type="entry name" value="Acetyl-CoA synthetase-like"/>
    <property type="match status" value="1"/>
</dbReference>
<sequence length="1496" mass="165821">MQRPVALTHPQKRIWYLEKINPNTAMHNIGGTLRVRASLDYELLAEAVRHLQRQQQSLRIRLVEEHGDAAQSAVEGAEQEIPFFDFSREEDPEAAYQRWLEEEFARPFELAGGLLCHFATFRLSAAEGGVLAKFHHLIADGWSIKVAVEGVLANYTRLQQGEPAADETHAYTDFLEREQAYLQSERCQKDRAYWTELFADLDGLAHLRKSAADTAGSRLAFDLEGAASEAIRAFCEQARCSYNTFFTALMLIYLNRTTGQEDLVLGVPVLNRSGQKEKAILGMFTSTMPFRAQVPDAGTFLEFLRAVDKQLRNCLLHQRYPYDLLAQDLELKRNGYDSLFQVCVNYYNNSFRNDFGGSKAELYEMYSGHQTYALQLVVKEWSDSGQITLAYDYKLADYTAEQIAQMHRHLLGLALQVANQPQEEVGRLQLLTEQELQEIAAWNDTAAPYPKEQTIAELFAQQAARTPDRIAVCDGERTLTYRELDEQANSLAHTLRQKGVGPSVLVGLLAEHSPEMLVGLFAVLKAGGAYVPLDPESPVERNQTILADAAPELVLSNCRERLPLHWPGEWIDLQEAANYAPDSTAPEKPSGPHDPVYVIFTSGSTGKPKGTVIEQQGLVNYVWWAKRAYIRHEDEAFALYSSLAFDLTVTSIFTPLLSGNPVLIYRDDQPEFVLYRLLRENRTQILKLTPAHLALLQDFDASGSVLKRLIVGGEALKTSVARQAEELFAGVEIYNEYGPTEAVVGCMIHRFDAEADRGADVPIGRPIANAGIHILDRQMQPQPPGAAGELYISGDGLARGYLNRPDLTAERFVTAPGSSTRLYRTGDRAKRSANGDIEYLGRLDHQVKINGYRIELGEIESLLLAHPGVQEAAVLDLEQEDGRRFLCAYVAADPGIAPLQLRQHLSRSLPSAVIPAQFVAVERLPLTRNGKIDRAALPTPASITPAGQAAAQDVSQLQQEVLAIYRRVLGAPDMGLDDLFYSMGGDSIKAIQIAAKLPELGYTVKVKDLLGCETVRELSALLEQHAASHFADQSLRTGEVGITPIQSWFGDQNFAAPGYYNQSLFLTLKQRVERQEIERALHALVVRHDALRLTVAPATGALFYNELHATPHLSVAVTNLSGLTQEGQHKLIGEQALASKSSFDLSADLLLAACLFERSDAPQQLLLTAHHLVVDGVSWRILLGDFVTALEHIRAGQPVELPPKTHGMQEWAEALAAYARQDSLLQETPYWEQALQPVRPFPVDFDHGEHLVEHSNTIGVALPADVTSLLLSAANDPYSTKPHELIIAALAAALGTFSGGDAVLLELEGHGREELGELDLSRTVGWFTTMFPVRLPVHGGDTREQIRAVKETLRRVPHNGFGYGVLRHLTDELQAAHQPPQPIRFNYLGDFDASFDNEWLAWSGGADETSESAPQNALTALLDINAYVAKGQLHMAVTYSRHHFQDATAERLLAGIREELQKVLDHCTKKGDDVEFTPSDFELAELSQDLLDDLFS</sequence>
<dbReference type="InterPro" id="IPR006162">
    <property type="entry name" value="Ppantetheine_attach_site"/>
</dbReference>
<dbReference type="Pfam" id="PF00668">
    <property type="entry name" value="Condensation"/>
    <property type="match status" value="2"/>
</dbReference>
<dbReference type="NCBIfam" id="TIGR01720">
    <property type="entry name" value="NRPS-para261"/>
    <property type="match status" value="1"/>
</dbReference>
<dbReference type="FunFam" id="3.40.50.980:FF:000001">
    <property type="entry name" value="Non-ribosomal peptide synthetase"/>
    <property type="match status" value="1"/>
</dbReference>
<dbReference type="PANTHER" id="PTHR45398:SF1">
    <property type="entry name" value="ENZYME, PUTATIVE (JCVI)-RELATED"/>
    <property type="match status" value="1"/>
</dbReference>
<dbReference type="Gene3D" id="3.30.559.30">
    <property type="entry name" value="Nonribosomal peptide synthetase, condensation domain"/>
    <property type="match status" value="2"/>
</dbReference>
<keyword evidence="5" id="KW-0045">Antibiotic biosynthesis</keyword>
<evidence type="ECO:0000313" key="8">
    <source>
        <dbReference type="Proteomes" id="UP000195437"/>
    </source>
</evidence>
<dbReference type="Gene3D" id="1.10.1200.10">
    <property type="entry name" value="ACP-like"/>
    <property type="match status" value="1"/>
</dbReference>
<evidence type="ECO:0000256" key="4">
    <source>
        <dbReference type="ARBA" id="ARBA00022553"/>
    </source>
</evidence>
<proteinExistence type="inferred from homology"/>
<dbReference type="Gene3D" id="3.40.50.980">
    <property type="match status" value="2"/>
</dbReference>
<dbReference type="Gene3D" id="3.30.559.10">
    <property type="entry name" value="Chloramphenicol acetyltransferase-like domain"/>
    <property type="match status" value="2"/>
</dbReference>
<protein>
    <recommendedName>
        <fullName evidence="6">Carrier domain-containing protein</fullName>
    </recommendedName>
</protein>
<dbReference type="FunFam" id="2.30.38.10:FF:000001">
    <property type="entry name" value="Non-ribosomal peptide synthetase PvdI"/>
    <property type="match status" value="1"/>
</dbReference>
<comment type="similarity">
    <text evidence="2">Belongs to the ATP-dependent AMP-binding enzyme family.</text>
</comment>
<dbReference type="SUPFAM" id="SSF52777">
    <property type="entry name" value="CoA-dependent acyltransferases"/>
    <property type="match status" value="4"/>
</dbReference>
<dbReference type="PROSITE" id="PS00012">
    <property type="entry name" value="PHOSPHOPANTETHEINE"/>
    <property type="match status" value="1"/>
</dbReference>
<evidence type="ECO:0000259" key="6">
    <source>
        <dbReference type="PROSITE" id="PS50075"/>
    </source>
</evidence>
<dbReference type="InterPro" id="IPR001242">
    <property type="entry name" value="Condensation_dom"/>
</dbReference>
<dbReference type="Gene3D" id="2.30.38.10">
    <property type="entry name" value="Luciferase, Domain 3"/>
    <property type="match status" value="1"/>
</dbReference>
<evidence type="ECO:0000313" key="7">
    <source>
        <dbReference type="EMBL" id="ARU60822.1"/>
    </source>
</evidence>
<dbReference type="InterPro" id="IPR010071">
    <property type="entry name" value="AA_adenyl_dom"/>
</dbReference>
<dbReference type="InterPro" id="IPR036736">
    <property type="entry name" value="ACP-like_sf"/>
</dbReference>
<dbReference type="InterPro" id="IPR020845">
    <property type="entry name" value="AMP-binding_CS"/>
</dbReference>
<dbReference type="Pfam" id="PF00501">
    <property type="entry name" value="AMP-binding"/>
    <property type="match status" value="1"/>
</dbReference>
<dbReference type="NCBIfam" id="TIGR01733">
    <property type="entry name" value="AA-adenyl-dom"/>
    <property type="match status" value="1"/>
</dbReference>
<dbReference type="InterPro" id="IPR010060">
    <property type="entry name" value="NRPS_synth"/>
</dbReference>
<dbReference type="OrthoDB" id="9765680at2"/>
<dbReference type="PANTHER" id="PTHR45398">
    <property type="match status" value="1"/>
</dbReference>
<dbReference type="InterPro" id="IPR025110">
    <property type="entry name" value="AMP-bd_C"/>
</dbReference>
<dbReference type="PROSITE" id="PS00455">
    <property type="entry name" value="AMP_BINDING"/>
    <property type="match status" value="1"/>
</dbReference>